<evidence type="ECO:0000313" key="3">
    <source>
        <dbReference type="Proteomes" id="UP001163828"/>
    </source>
</evidence>
<feature type="compositionally biased region" description="Basic and acidic residues" evidence="1">
    <location>
        <begin position="419"/>
        <end position="428"/>
    </location>
</feature>
<dbReference type="EMBL" id="MU790658">
    <property type="protein sequence ID" value="KAJ3995341.1"/>
    <property type="molecule type" value="Genomic_DNA"/>
</dbReference>
<dbReference type="Proteomes" id="UP001163828">
    <property type="component" value="Unassembled WGS sequence"/>
</dbReference>
<evidence type="ECO:0000256" key="1">
    <source>
        <dbReference type="SAM" id="MobiDB-lite"/>
    </source>
</evidence>
<feature type="region of interest" description="Disordered" evidence="1">
    <location>
        <begin position="288"/>
        <end position="325"/>
    </location>
</feature>
<feature type="region of interest" description="Disordered" evidence="1">
    <location>
        <begin position="83"/>
        <end position="125"/>
    </location>
</feature>
<accession>A0ABQ8QA04</accession>
<proteinExistence type="predicted"/>
<evidence type="ECO:0008006" key="4">
    <source>
        <dbReference type="Google" id="ProtNLM"/>
    </source>
</evidence>
<feature type="region of interest" description="Disordered" evidence="1">
    <location>
        <begin position="164"/>
        <end position="186"/>
    </location>
</feature>
<name>A0ABQ8QA04_9AGAR</name>
<feature type="compositionally biased region" description="Low complexity" evidence="1">
    <location>
        <begin position="288"/>
        <end position="303"/>
    </location>
</feature>
<feature type="compositionally biased region" description="Basic residues" evidence="1">
    <location>
        <begin position="385"/>
        <end position="394"/>
    </location>
</feature>
<gene>
    <name evidence="2" type="ORF">F5050DRAFT_1768092</name>
</gene>
<feature type="compositionally biased region" description="Basic residues" evidence="1">
    <location>
        <begin position="408"/>
        <end position="418"/>
    </location>
</feature>
<feature type="compositionally biased region" description="Low complexity" evidence="1">
    <location>
        <begin position="314"/>
        <end position="324"/>
    </location>
</feature>
<organism evidence="2 3">
    <name type="scientific">Lentinula boryana</name>
    <dbReference type="NCBI Taxonomy" id="40481"/>
    <lineage>
        <taxon>Eukaryota</taxon>
        <taxon>Fungi</taxon>
        <taxon>Dikarya</taxon>
        <taxon>Basidiomycota</taxon>
        <taxon>Agaricomycotina</taxon>
        <taxon>Agaricomycetes</taxon>
        <taxon>Agaricomycetidae</taxon>
        <taxon>Agaricales</taxon>
        <taxon>Marasmiineae</taxon>
        <taxon>Omphalotaceae</taxon>
        <taxon>Lentinula</taxon>
    </lineage>
</organism>
<sequence length="532" mass="58340">MSSTKDRSKSQYKRIPAALHSELSEYTSLLRAIRTTDTLDVTSQLTRYFNDKVEDRAPLYESDEDDAAYTGAYDVQCEDFEEGLAPDSDAELSRRTNSSSAKRKRASQSQSSATEETITTRKKTSSRETWTRWPLLAKDVPAPEWSLQDEVAHITALLLRDTTSSTTDLEPDNGPDHETNPSIPQLNSSLTLSSSRYLDSILASLAAIIPKRSVSMINRLAPAGWQSVLAAAQILAASQATGSVSTKTLKRVQQRLEDLYGGPSTPRTVLASPGGNVVNAEATSSGVLASSSSSSQPSTSSASIPPLDTQTHISSPPKSSPSLSNHRIQILHASSSKLSTAFSSYGASPTNLRSLEIDYPGIGFSLPEGWAKDWYANRAQEKMKKKERRKKREGKRNQVLEAENWIKPRNKSNRKGKGKQVDHERISKDNNAMQDGQNIGVPNEDPHRDENGNGNGHVDVPNVDSGGQEEPHLAFKPGKRARSGQEDEGAGSDDSGYPPTKKRKMARRKSQKAQTKSKPKRRYKSAKFIDCD</sequence>
<evidence type="ECO:0000313" key="2">
    <source>
        <dbReference type="EMBL" id="KAJ3995341.1"/>
    </source>
</evidence>
<feature type="region of interest" description="Disordered" evidence="1">
    <location>
        <begin position="381"/>
        <end position="532"/>
    </location>
</feature>
<reference evidence="2" key="1">
    <citation type="submission" date="2022-08" db="EMBL/GenBank/DDBJ databases">
        <authorList>
            <consortium name="DOE Joint Genome Institute"/>
            <person name="Min B."/>
            <person name="Riley R."/>
            <person name="Sierra-Patev S."/>
            <person name="Naranjo-Ortiz M."/>
            <person name="Looney B."/>
            <person name="Konkel Z."/>
            <person name="Slot J.C."/>
            <person name="Sakamoto Y."/>
            <person name="Steenwyk J.L."/>
            <person name="Rokas A."/>
            <person name="Carro J."/>
            <person name="Camarero S."/>
            <person name="Ferreira P."/>
            <person name="Molpeceres G."/>
            <person name="Ruiz-Duenas F.J."/>
            <person name="Serrano A."/>
            <person name="Henrissat B."/>
            <person name="Drula E."/>
            <person name="Hughes K.W."/>
            <person name="Mata J.L."/>
            <person name="Ishikawa N.K."/>
            <person name="Vargas-Isla R."/>
            <person name="Ushijima S."/>
            <person name="Smith C.A."/>
            <person name="Ahrendt S."/>
            <person name="Andreopoulos W."/>
            <person name="He G."/>
            <person name="Labutti K."/>
            <person name="Lipzen A."/>
            <person name="Ng V."/>
            <person name="Sandor L."/>
            <person name="Barry K."/>
            <person name="Martinez A.T."/>
            <person name="Xiao Y."/>
            <person name="Gibbons J.G."/>
            <person name="Terashima K."/>
            <person name="Hibbett D.S."/>
            <person name="Grigoriev I.V."/>
        </authorList>
    </citation>
    <scope>NUCLEOTIDE SEQUENCE</scope>
    <source>
        <strain evidence="2">TFB10827</strain>
    </source>
</reference>
<protein>
    <recommendedName>
        <fullName evidence="4">Rrn9 domain-containing protein</fullName>
    </recommendedName>
</protein>
<feature type="compositionally biased region" description="Basic residues" evidence="1">
    <location>
        <begin position="500"/>
        <end position="525"/>
    </location>
</feature>
<keyword evidence="3" id="KW-1185">Reference proteome</keyword>
<comment type="caution">
    <text evidence="2">The sequence shown here is derived from an EMBL/GenBank/DDBJ whole genome shotgun (WGS) entry which is preliminary data.</text>
</comment>